<evidence type="ECO:0000259" key="3">
    <source>
        <dbReference type="Pfam" id="PF09851"/>
    </source>
</evidence>
<feature type="domain" description="SHOCT" evidence="3">
    <location>
        <begin position="190"/>
        <end position="216"/>
    </location>
</feature>
<dbReference type="AlphaFoldDB" id="A0A0G1BQV5"/>
<keyword evidence="1" id="KW-0812">Transmembrane</keyword>
<keyword evidence="1" id="KW-1133">Transmembrane helix</keyword>
<evidence type="ECO:0000256" key="2">
    <source>
        <dbReference type="SAM" id="SignalP"/>
    </source>
</evidence>
<name>A0A0G1BQV5_9BACT</name>
<evidence type="ECO:0000313" key="4">
    <source>
        <dbReference type="EMBL" id="KKS48611.1"/>
    </source>
</evidence>
<dbReference type="Proteomes" id="UP000034036">
    <property type="component" value="Unassembled WGS sequence"/>
</dbReference>
<evidence type="ECO:0000313" key="5">
    <source>
        <dbReference type="Proteomes" id="UP000034036"/>
    </source>
</evidence>
<keyword evidence="2" id="KW-0732">Signal</keyword>
<keyword evidence="1" id="KW-0472">Membrane</keyword>
<feature type="signal peptide" evidence="2">
    <location>
        <begin position="1"/>
        <end position="23"/>
    </location>
</feature>
<gene>
    <name evidence="4" type="ORF">UV11_C0006G0016</name>
</gene>
<protein>
    <recommendedName>
        <fullName evidence="3">SHOCT domain-containing protein</fullName>
    </recommendedName>
</protein>
<comment type="caution">
    <text evidence="4">The sequence shown here is derived from an EMBL/GenBank/DDBJ whole genome shotgun (WGS) entry which is preliminary data.</text>
</comment>
<dbReference type="Pfam" id="PF09851">
    <property type="entry name" value="SHOCT"/>
    <property type="match status" value="1"/>
</dbReference>
<feature type="chain" id="PRO_5002536261" description="SHOCT domain-containing protein" evidence="2">
    <location>
        <begin position="24"/>
        <end position="218"/>
    </location>
</feature>
<dbReference type="InterPro" id="IPR018649">
    <property type="entry name" value="SHOCT"/>
</dbReference>
<evidence type="ECO:0000256" key="1">
    <source>
        <dbReference type="SAM" id="Phobius"/>
    </source>
</evidence>
<reference evidence="4" key="1">
    <citation type="journal article" date="2015" name="Nature">
        <title>rRNA introns, odd ribosomes, and small enigmatic genomes across a large radiation of phyla.</title>
        <authorList>
            <person name="Brown C.T."/>
            <person name="Hug L.A."/>
            <person name="Thomas B.C."/>
            <person name="Sharon I."/>
            <person name="Castelle C.J."/>
            <person name="Singh A."/>
            <person name="Wilkins M.J."/>
            <person name="Williams K.H."/>
            <person name="Banfield J.F."/>
        </authorList>
    </citation>
    <scope>NUCLEOTIDE SEQUENCE [LARGE SCALE GENOMIC DNA]</scope>
</reference>
<sequence>MKKTVLLFVYIFVFMFAASGAHGQITEDETAGKAILEKLQRKEVVCANLTDNDFNLLGDYYMGEMMGSSHKTMDKLMVERMGEQNERLMHMAMGKRFSGCDTSASFPSQGVGFLPMMGMMGGWSSPSNYQPNSFNSMMGNYFGGYPTMGYGGFGWLPMILWWILIIVIVFLLVRWAAGGSRTIEGKHERTALDILKDRYAKGEIEKKEFEEKKKDLSG</sequence>
<dbReference type="EMBL" id="LCDF01000006">
    <property type="protein sequence ID" value="KKS48611.1"/>
    <property type="molecule type" value="Genomic_DNA"/>
</dbReference>
<dbReference type="STRING" id="1618659.UV11_C0006G0016"/>
<organism evidence="4 5">
    <name type="scientific">Candidatus Giovannonibacteria bacterium GW2011_GWF2_42_19</name>
    <dbReference type="NCBI Taxonomy" id="1618659"/>
    <lineage>
        <taxon>Bacteria</taxon>
        <taxon>Candidatus Giovannoniibacteriota</taxon>
    </lineage>
</organism>
<accession>A0A0G1BQV5</accession>
<feature type="transmembrane region" description="Helical" evidence="1">
    <location>
        <begin position="155"/>
        <end position="177"/>
    </location>
</feature>
<proteinExistence type="predicted"/>